<accession>A0A392SMT0</accession>
<evidence type="ECO:0000313" key="2">
    <source>
        <dbReference type="Proteomes" id="UP000265520"/>
    </source>
</evidence>
<comment type="caution">
    <text evidence="1">The sequence shown here is derived from an EMBL/GenBank/DDBJ whole genome shotgun (WGS) entry which is preliminary data.</text>
</comment>
<sequence>MNNLESLNITVIAEEEILNLDFLSTPPPILKVLNLK</sequence>
<protein>
    <submittedName>
        <fullName evidence="1">NBS-LRR disease resistance protein</fullName>
    </submittedName>
</protein>
<proteinExistence type="predicted"/>
<feature type="non-terminal residue" evidence="1">
    <location>
        <position position="36"/>
    </location>
</feature>
<dbReference type="Proteomes" id="UP000265520">
    <property type="component" value="Unassembled WGS sequence"/>
</dbReference>
<organism evidence="1 2">
    <name type="scientific">Trifolium medium</name>
    <dbReference type="NCBI Taxonomy" id="97028"/>
    <lineage>
        <taxon>Eukaryota</taxon>
        <taxon>Viridiplantae</taxon>
        <taxon>Streptophyta</taxon>
        <taxon>Embryophyta</taxon>
        <taxon>Tracheophyta</taxon>
        <taxon>Spermatophyta</taxon>
        <taxon>Magnoliopsida</taxon>
        <taxon>eudicotyledons</taxon>
        <taxon>Gunneridae</taxon>
        <taxon>Pentapetalae</taxon>
        <taxon>rosids</taxon>
        <taxon>fabids</taxon>
        <taxon>Fabales</taxon>
        <taxon>Fabaceae</taxon>
        <taxon>Papilionoideae</taxon>
        <taxon>50 kb inversion clade</taxon>
        <taxon>NPAAA clade</taxon>
        <taxon>Hologalegina</taxon>
        <taxon>IRL clade</taxon>
        <taxon>Trifolieae</taxon>
        <taxon>Trifolium</taxon>
    </lineage>
</organism>
<keyword evidence="2" id="KW-1185">Reference proteome</keyword>
<evidence type="ECO:0000313" key="1">
    <source>
        <dbReference type="EMBL" id="MCI49305.1"/>
    </source>
</evidence>
<reference evidence="1 2" key="1">
    <citation type="journal article" date="2018" name="Front. Plant Sci.">
        <title>Red Clover (Trifolium pratense) and Zigzag Clover (T. medium) - A Picture of Genomic Similarities and Differences.</title>
        <authorList>
            <person name="Dluhosova J."/>
            <person name="Istvanek J."/>
            <person name="Nedelnik J."/>
            <person name="Repkova J."/>
        </authorList>
    </citation>
    <scope>NUCLEOTIDE SEQUENCE [LARGE SCALE GENOMIC DNA]</scope>
    <source>
        <strain evidence="2">cv. 10/8</strain>
        <tissue evidence="1">Leaf</tissue>
    </source>
</reference>
<dbReference type="AlphaFoldDB" id="A0A392SMT0"/>
<name>A0A392SMT0_9FABA</name>
<dbReference type="EMBL" id="LXQA010399262">
    <property type="protein sequence ID" value="MCI49305.1"/>
    <property type="molecule type" value="Genomic_DNA"/>
</dbReference>